<feature type="compositionally biased region" description="Basic and acidic residues" evidence="1">
    <location>
        <begin position="400"/>
        <end position="418"/>
    </location>
</feature>
<dbReference type="EMBL" id="KB007960">
    <property type="protein sequence ID" value="ELR18215.1"/>
    <property type="molecule type" value="Genomic_DNA"/>
</dbReference>
<dbReference type="RefSeq" id="XP_004340235.1">
    <property type="nucleotide sequence ID" value="XM_004340187.1"/>
</dbReference>
<feature type="compositionally biased region" description="Basic and acidic residues" evidence="1">
    <location>
        <begin position="215"/>
        <end position="227"/>
    </location>
</feature>
<dbReference type="KEGG" id="acan:ACA1_369580"/>
<feature type="region of interest" description="Disordered" evidence="1">
    <location>
        <begin position="1"/>
        <end position="90"/>
    </location>
</feature>
<name>L8GZ05_ACACF</name>
<feature type="compositionally biased region" description="Basic and acidic residues" evidence="1">
    <location>
        <begin position="18"/>
        <end position="57"/>
    </location>
</feature>
<feature type="region of interest" description="Disordered" evidence="1">
    <location>
        <begin position="368"/>
        <end position="540"/>
    </location>
</feature>
<evidence type="ECO:0000313" key="3">
    <source>
        <dbReference type="Proteomes" id="UP000011083"/>
    </source>
</evidence>
<feature type="compositionally biased region" description="Low complexity" evidence="1">
    <location>
        <begin position="162"/>
        <end position="176"/>
    </location>
</feature>
<gene>
    <name evidence="2" type="ORF">ACA1_369580</name>
</gene>
<feature type="compositionally biased region" description="Basic and acidic residues" evidence="1">
    <location>
        <begin position="606"/>
        <end position="619"/>
    </location>
</feature>
<feature type="compositionally biased region" description="Acidic residues" evidence="1">
    <location>
        <begin position="561"/>
        <end position="572"/>
    </location>
</feature>
<protein>
    <submittedName>
        <fullName evidence="2">Uncharacterized protein</fullName>
    </submittedName>
</protein>
<dbReference type="GeneID" id="14919038"/>
<feature type="compositionally biased region" description="Polar residues" evidence="1">
    <location>
        <begin position="58"/>
        <end position="68"/>
    </location>
</feature>
<organism evidence="2 3">
    <name type="scientific">Acanthamoeba castellanii (strain ATCC 30010 / Neff)</name>
    <dbReference type="NCBI Taxonomy" id="1257118"/>
    <lineage>
        <taxon>Eukaryota</taxon>
        <taxon>Amoebozoa</taxon>
        <taxon>Discosea</taxon>
        <taxon>Longamoebia</taxon>
        <taxon>Centramoebida</taxon>
        <taxon>Acanthamoebidae</taxon>
        <taxon>Acanthamoeba</taxon>
    </lineage>
</organism>
<dbReference type="VEuPathDB" id="AmoebaDB:ACA1_369580"/>
<feature type="region of interest" description="Disordered" evidence="1">
    <location>
        <begin position="213"/>
        <end position="238"/>
    </location>
</feature>
<feature type="compositionally biased region" description="Low complexity" evidence="1">
    <location>
        <begin position="368"/>
        <end position="381"/>
    </location>
</feature>
<feature type="compositionally biased region" description="Basic and acidic residues" evidence="1">
    <location>
        <begin position="446"/>
        <end position="456"/>
    </location>
</feature>
<dbReference type="AlphaFoldDB" id="L8GZ05"/>
<dbReference type="Proteomes" id="UP000011083">
    <property type="component" value="Unassembled WGS sequence"/>
</dbReference>
<accession>L8GZ05</accession>
<feature type="compositionally biased region" description="Low complexity" evidence="1">
    <location>
        <begin position="390"/>
        <end position="399"/>
    </location>
</feature>
<feature type="compositionally biased region" description="Polar residues" evidence="1">
    <location>
        <begin position="465"/>
        <end position="482"/>
    </location>
</feature>
<reference evidence="2 3" key="1">
    <citation type="journal article" date="2013" name="Genome Biol.">
        <title>Genome of Acanthamoeba castellanii highlights extensive lateral gene transfer and early evolution of tyrosine kinase signaling.</title>
        <authorList>
            <person name="Clarke M."/>
            <person name="Lohan A.J."/>
            <person name="Liu B."/>
            <person name="Lagkouvardos I."/>
            <person name="Roy S."/>
            <person name="Zafar N."/>
            <person name="Bertelli C."/>
            <person name="Schilde C."/>
            <person name="Kianianmomeni A."/>
            <person name="Burglin T.R."/>
            <person name="Frech C."/>
            <person name="Turcotte B."/>
            <person name="Kopec K.O."/>
            <person name="Synnott J.M."/>
            <person name="Choo C."/>
            <person name="Paponov I."/>
            <person name="Finkler A."/>
            <person name="Soon Heng Tan C."/>
            <person name="Hutchins A.P."/>
            <person name="Weinmeier T."/>
            <person name="Rattei T."/>
            <person name="Chu J.S."/>
            <person name="Gimenez G."/>
            <person name="Irimia M."/>
            <person name="Rigden D.J."/>
            <person name="Fitzpatrick D.A."/>
            <person name="Lorenzo-Morales J."/>
            <person name="Bateman A."/>
            <person name="Chiu C.H."/>
            <person name="Tang P."/>
            <person name="Hegemann P."/>
            <person name="Fromm H."/>
            <person name="Raoult D."/>
            <person name="Greub G."/>
            <person name="Miranda-Saavedra D."/>
            <person name="Chen N."/>
            <person name="Nash P."/>
            <person name="Ginger M.L."/>
            <person name="Horn M."/>
            <person name="Schaap P."/>
            <person name="Caler L."/>
            <person name="Loftus B."/>
        </authorList>
    </citation>
    <scope>NUCLEOTIDE SEQUENCE [LARGE SCALE GENOMIC DNA]</scope>
    <source>
        <strain evidence="2 3">Neff</strain>
    </source>
</reference>
<proteinExistence type="predicted"/>
<feature type="compositionally biased region" description="Basic and acidic residues" evidence="1">
    <location>
        <begin position="573"/>
        <end position="597"/>
    </location>
</feature>
<evidence type="ECO:0000313" key="2">
    <source>
        <dbReference type="EMBL" id="ELR18215.1"/>
    </source>
</evidence>
<sequence>MTTPSAAAAESLHRFMKSRSEARNKQMEEQHRQEEEAARAAQERRAQALRALEDFTRKQNATHNRPTTSSSSAAAQKQKSMRRKTTIGTEIKSAAIKDEALVTEKRTKVSKVPPLPLAGLTCGKENGPPTGKQHLATTTGKGHPTRKVGTALSNLNPPHLPTTGATKTASKTTSNGDKANAKLSQHLVASQAAKIKASRRSLAPLDVARTGSRAKNAEVVRELEHSAKKAVGRRRSMLPSTSASLAAATAELSLDPVAASAPASTEVSLMESLAPPSGAASANTSSIADHSAVAPSAKPKKRRVSVAVARFAQPTIAARMRVAAVTGNNHEAEKADAIIERRRKRSTLSASTVAGLTSAGAVTAAAAANGASSVSSATATVAERRPRPTTRPTASAPVVVDERLEKRRKAREERERERMRKKITASIERGRSPTSPNLPAPATSVSRERPAKRDTTTDAAARTVSGGTSKPSRLGAGQQTPTAPEVAKERKKRYESVLPKDLSSLLEEQTHGSPMAGTAADGLQSGDTKASGEEGAKMKKSIEEQRVEELSELMLSHYTEDEASDSDDDDDNAREAGETTHEQKPQRLFQEDLDRQQGEPGDGEDDHAGAEHGRDHDHDIDDDPEGGLWEPVVEEWRLRVCAGVGQGLASLASEEELLWDLVEEALASVLPHPTYVPATLGEETTLARLVQKKITDWTSYGKGRDDVEAMLRAGMLDKHERWEEVERSELLHLISTQHIVGAF</sequence>
<feature type="compositionally biased region" description="Basic and acidic residues" evidence="1">
    <location>
        <begin position="530"/>
        <end position="540"/>
    </location>
</feature>
<feature type="compositionally biased region" description="Basic and acidic residues" evidence="1">
    <location>
        <begin position="486"/>
        <end position="495"/>
    </location>
</feature>
<keyword evidence="3" id="KW-1185">Reference proteome</keyword>
<feature type="region of interest" description="Disordered" evidence="1">
    <location>
        <begin position="105"/>
        <end position="177"/>
    </location>
</feature>
<evidence type="ECO:0000256" key="1">
    <source>
        <dbReference type="SAM" id="MobiDB-lite"/>
    </source>
</evidence>
<feature type="compositionally biased region" description="Low complexity" evidence="1">
    <location>
        <begin position="69"/>
        <end position="78"/>
    </location>
</feature>
<feature type="region of interest" description="Disordered" evidence="1">
    <location>
        <begin position="559"/>
        <end position="627"/>
    </location>
</feature>